<sequence>MNLLLVREYFPTGTNGTLWVEVCKTIELPWQNNQHNVSCVPEERYALQRRVTTKRGVHFLVRDVRNRDAILIHPANDALRELRGCIAPVRYTTGPGRGLQSRDAMQHLRAVLAPAFDHDEDVFLTIKSETK</sequence>
<evidence type="ECO:0000313" key="3">
    <source>
        <dbReference type="Proteomes" id="UP000613030"/>
    </source>
</evidence>
<dbReference type="InterPro" id="IPR043732">
    <property type="entry name" value="DUF5675"/>
</dbReference>
<proteinExistence type="predicted"/>
<dbReference type="RefSeq" id="WP_202016090.1">
    <property type="nucleotide sequence ID" value="NZ_JAERRB010000017.1"/>
</dbReference>
<feature type="domain" description="DUF5675" evidence="1">
    <location>
        <begin position="5"/>
        <end position="112"/>
    </location>
</feature>
<dbReference type="Proteomes" id="UP000613030">
    <property type="component" value="Unassembled WGS sequence"/>
</dbReference>
<organism evidence="2 3">
    <name type="scientific">Chryseolinea lacunae</name>
    <dbReference type="NCBI Taxonomy" id="2801331"/>
    <lineage>
        <taxon>Bacteria</taxon>
        <taxon>Pseudomonadati</taxon>
        <taxon>Bacteroidota</taxon>
        <taxon>Cytophagia</taxon>
        <taxon>Cytophagales</taxon>
        <taxon>Fulvivirgaceae</taxon>
        <taxon>Chryseolinea</taxon>
    </lineage>
</organism>
<protein>
    <recommendedName>
        <fullName evidence="1">DUF5675 domain-containing protein</fullName>
    </recommendedName>
</protein>
<comment type="caution">
    <text evidence="2">The sequence shown here is derived from an EMBL/GenBank/DDBJ whole genome shotgun (WGS) entry which is preliminary data.</text>
</comment>
<dbReference type="Pfam" id="PF18925">
    <property type="entry name" value="DUF5675"/>
    <property type="match status" value="1"/>
</dbReference>
<dbReference type="EMBL" id="JAERRB010000017">
    <property type="protein sequence ID" value="MBL0745588.1"/>
    <property type="molecule type" value="Genomic_DNA"/>
</dbReference>
<accession>A0ABS1L2B1</accession>
<gene>
    <name evidence="2" type="ORF">JI741_30430</name>
</gene>
<reference evidence="2 3" key="1">
    <citation type="submission" date="2021-01" db="EMBL/GenBank/DDBJ databases">
        <title>Chryseolinea sp. Jin1 Genome sequencing and assembly.</title>
        <authorList>
            <person name="Kim I."/>
        </authorList>
    </citation>
    <scope>NUCLEOTIDE SEQUENCE [LARGE SCALE GENOMIC DNA]</scope>
    <source>
        <strain evidence="2 3">Jin1</strain>
    </source>
</reference>
<keyword evidence="3" id="KW-1185">Reference proteome</keyword>
<evidence type="ECO:0000259" key="1">
    <source>
        <dbReference type="Pfam" id="PF18925"/>
    </source>
</evidence>
<name>A0ABS1L2B1_9BACT</name>
<evidence type="ECO:0000313" key="2">
    <source>
        <dbReference type="EMBL" id="MBL0745588.1"/>
    </source>
</evidence>